<evidence type="ECO:0000313" key="1">
    <source>
        <dbReference type="EnsemblPlants" id="Bo2g127470.1"/>
    </source>
</evidence>
<proteinExistence type="predicted"/>
<dbReference type="PANTHER" id="PTHR43675">
    <property type="entry name" value="ARSENITE METHYLTRANSFERASE"/>
    <property type="match status" value="1"/>
</dbReference>
<keyword evidence="2" id="KW-1185">Reference proteome</keyword>
<dbReference type="Gramene" id="Bo2g127470.1">
    <property type="protein sequence ID" value="Bo2g127470.1"/>
    <property type="gene ID" value="Bo2g127470"/>
</dbReference>
<dbReference type="HOGENOM" id="CLU_105589_0_0_1"/>
<dbReference type="PANTHER" id="PTHR43675:SF30">
    <property type="entry name" value="CYCLOPROPANE-FATTY-ACYL-PHOSPHOLIPID SYNTHASE"/>
    <property type="match status" value="1"/>
</dbReference>
<dbReference type="AlphaFoldDB" id="A0A0D3AUE3"/>
<protein>
    <submittedName>
        <fullName evidence="1">Uncharacterized protein</fullName>
    </submittedName>
</protein>
<sequence length="130" mass="14624">MGEVWFNPIVLCFLSLESSPHGFSPLCVSALLGAISVGGSRRRPLLSPLSPQLKQIMVLGFDDKFIRTWNYYFDYCAAGFKTLTLGNYQGTVILHATREEEQASSGTLRWHESGKSFKEEHLVSLYSPEY</sequence>
<reference evidence="1 2" key="1">
    <citation type="journal article" date="2014" name="Genome Biol.">
        <title>Transcriptome and methylome profiling reveals relics of genome dominance in the mesopolyploid Brassica oleracea.</title>
        <authorList>
            <person name="Parkin I.A."/>
            <person name="Koh C."/>
            <person name="Tang H."/>
            <person name="Robinson S.J."/>
            <person name="Kagale S."/>
            <person name="Clarke W.E."/>
            <person name="Town C.D."/>
            <person name="Nixon J."/>
            <person name="Krishnakumar V."/>
            <person name="Bidwell S.L."/>
            <person name="Denoeud F."/>
            <person name="Belcram H."/>
            <person name="Links M.G."/>
            <person name="Just J."/>
            <person name="Clarke C."/>
            <person name="Bender T."/>
            <person name="Huebert T."/>
            <person name="Mason A.S."/>
            <person name="Pires J.C."/>
            <person name="Barker G."/>
            <person name="Moore J."/>
            <person name="Walley P.G."/>
            <person name="Manoli S."/>
            <person name="Batley J."/>
            <person name="Edwards D."/>
            <person name="Nelson M.N."/>
            <person name="Wang X."/>
            <person name="Paterson A.H."/>
            <person name="King G."/>
            <person name="Bancroft I."/>
            <person name="Chalhoub B."/>
            <person name="Sharpe A.G."/>
        </authorList>
    </citation>
    <scope>NUCLEOTIDE SEQUENCE</scope>
    <source>
        <strain evidence="1 2">cv. TO1000</strain>
    </source>
</reference>
<name>A0A0D3AUE3_BRAOL</name>
<evidence type="ECO:0000313" key="2">
    <source>
        <dbReference type="Proteomes" id="UP000032141"/>
    </source>
</evidence>
<dbReference type="InterPro" id="IPR026669">
    <property type="entry name" value="Arsenite_MeTrfase-like"/>
</dbReference>
<dbReference type="eggNOG" id="KOG2922">
    <property type="taxonomic scope" value="Eukaryota"/>
</dbReference>
<accession>A0A0D3AUE3</accession>
<reference evidence="1" key="2">
    <citation type="submission" date="2015-03" db="UniProtKB">
        <authorList>
            <consortium name="EnsemblPlants"/>
        </authorList>
    </citation>
    <scope>IDENTIFICATION</scope>
</reference>
<dbReference type="Proteomes" id="UP000032141">
    <property type="component" value="Chromosome C2"/>
</dbReference>
<dbReference type="STRING" id="109376.A0A0D3AUE3"/>
<dbReference type="EnsemblPlants" id="Bo2g127470.1">
    <property type="protein sequence ID" value="Bo2g127470.1"/>
    <property type="gene ID" value="Bo2g127470"/>
</dbReference>
<dbReference type="GO" id="GO:0008168">
    <property type="term" value="F:methyltransferase activity"/>
    <property type="evidence" value="ECO:0007669"/>
    <property type="project" value="TreeGrafter"/>
</dbReference>
<organism evidence="1 2">
    <name type="scientific">Brassica oleracea var. oleracea</name>
    <dbReference type="NCBI Taxonomy" id="109376"/>
    <lineage>
        <taxon>Eukaryota</taxon>
        <taxon>Viridiplantae</taxon>
        <taxon>Streptophyta</taxon>
        <taxon>Embryophyta</taxon>
        <taxon>Tracheophyta</taxon>
        <taxon>Spermatophyta</taxon>
        <taxon>Magnoliopsida</taxon>
        <taxon>eudicotyledons</taxon>
        <taxon>Gunneridae</taxon>
        <taxon>Pentapetalae</taxon>
        <taxon>rosids</taxon>
        <taxon>malvids</taxon>
        <taxon>Brassicales</taxon>
        <taxon>Brassicaceae</taxon>
        <taxon>Brassiceae</taxon>
        <taxon>Brassica</taxon>
    </lineage>
</organism>